<protein>
    <recommendedName>
        <fullName evidence="6">Translation initiation factor 3 C-terminal domain-containing protein</fullName>
    </recommendedName>
</protein>
<evidence type="ECO:0000256" key="1">
    <source>
        <dbReference type="ARBA" id="ARBA00005439"/>
    </source>
</evidence>
<keyword evidence="4" id="KW-0175">Coiled coil</keyword>
<feature type="domain" description="Translation initiation factor 3 C-terminal" evidence="6">
    <location>
        <begin position="173"/>
        <end position="249"/>
    </location>
</feature>
<accession>A0ABR4D8T3</accession>
<evidence type="ECO:0000256" key="3">
    <source>
        <dbReference type="ARBA" id="ARBA00022917"/>
    </source>
</evidence>
<feature type="coiled-coil region" evidence="4">
    <location>
        <begin position="213"/>
        <end position="243"/>
    </location>
</feature>
<dbReference type="Gene3D" id="3.30.110.10">
    <property type="entry name" value="Translation initiation factor 3 (IF-3), C-terminal domain"/>
    <property type="match status" value="1"/>
</dbReference>
<evidence type="ECO:0000256" key="4">
    <source>
        <dbReference type="SAM" id="Coils"/>
    </source>
</evidence>
<dbReference type="InterPro" id="IPR036788">
    <property type="entry name" value="T_IF-3_C_sf"/>
</dbReference>
<evidence type="ECO:0000256" key="5">
    <source>
        <dbReference type="SAM" id="MobiDB-lite"/>
    </source>
</evidence>
<keyword evidence="8" id="KW-1185">Reference proteome</keyword>
<dbReference type="Pfam" id="PF00707">
    <property type="entry name" value="IF3_C"/>
    <property type="match status" value="1"/>
</dbReference>
<organism evidence="7 8">
    <name type="scientific">Remersonia thermophila</name>
    <dbReference type="NCBI Taxonomy" id="72144"/>
    <lineage>
        <taxon>Eukaryota</taxon>
        <taxon>Fungi</taxon>
        <taxon>Dikarya</taxon>
        <taxon>Ascomycota</taxon>
        <taxon>Pezizomycotina</taxon>
        <taxon>Sordariomycetes</taxon>
        <taxon>Sordariomycetidae</taxon>
        <taxon>Sordariales</taxon>
        <taxon>Sordariales incertae sedis</taxon>
        <taxon>Remersonia</taxon>
    </lineage>
</organism>
<dbReference type="InterPro" id="IPR019815">
    <property type="entry name" value="Translation_initiation_fac_3_C"/>
</dbReference>
<dbReference type="EMBL" id="JAZGUE010000005">
    <property type="protein sequence ID" value="KAL2266505.1"/>
    <property type="molecule type" value="Genomic_DNA"/>
</dbReference>
<name>A0ABR4D8T3_9PEZI</name>
<proteinExistence type="inferred from homology"/>
<comment type="caution">
    <text evidence="7">The sequence shown here is derived from an EMBL/GenBank/DDBJ whole genome shotgun (WGS) entry which is preliminary data.</text>
</comment>
<feature type="region of interest" description="Disordered" evidence="5">
    <location>
        <begin position="62"/>
        <end position="81"/>
    </location>
</feature>
<evidence type="ECO:0000256" key="2">
    <source>
        <dbReference type="ARBA" id="ARBA00022540"/>
    </source>
</evidence>
<reference evidence="7 8" key="1">
    <citation type="journal article" date="2024" name="Commun. Biol.">
        <title>Comparative genomic analysis of thermophilic fungi reveals convergent evolutionary adaptations and gene losses.</title>
        <authorList>
            <person name="Steindorff A.S."/>
            <person name="Aguilar-Pontes M.V."/>
            <person name="Robinson A.J."/>
            <person name="Andreopoulos B."/>
            <person name="LaButti K."/>
            <person name="Kuo A."/>
            <person name="Mondo S."/>
            <person name="Riley R."/>
            <person name="Otillar R."/>
            <person name="Haridas S."/>
            <person name="Lipzen A."/>
            <person name="Grimwood J."/>
            <person name="Schmutz J."/>
            <person name="Clum A."/>
            <person name="Reid I.D."/>
            <person name="Moisan M.C."/>
            <person name="Butler G."/>
            <person name="Nguyen T.T.M."/>
            <person name="Dewar K."/>
            <person name="Conant G."/>
            <person name="Drula E."/>
            <person name="Henrissat B."/>
            <person name="Hansel C."/>
            <person name="Singer S."/>
            <person name="Hutchinson M.I."/>
            <person name="de Vries R.P."/>
            <person name="Natvig D.O."/>
            <person name="Powell A.J."/>
            <person name="Tsang A."/>
            <person name="Grigoriev I.V."/>
        </authorList>
    </citation>
    <scope>NUCLEOTIDE SEQUENCE [LARGE SCALE GENOMIC DNA]</scope>
    <source>
        <strain evidence="7 8">ATCC 22073</strain>
    </source>
</reference>
<dbReference type="PANTHER" id="PTHR10938">
    <property type="entry name" value="TRANSLATION INITIATION FACTOR IF-3"/>
    <property type="match status" value="1"/>
</dbReference>
<dbReference type="SUPFAM" id="SSF55200">
    <property type="entry name" value="Translation initiation factor IF3, C-terminal domain"/>
    <property type="match status" value="1"/>
</dbReference>
<sequence length="282" mass="31304">MRTSQCLFSSAAALRRVFINNAATAWDTQGQLQLQLVPATLELVQRPSNSLLCRPFTTSRVSQYRGRSPGPPAGSLKPAAPGPLRDFDIPFPWVQLRNTDGTLSQPQEKRAILKKLNPVRQSLVLLAFPRTDESSKGPEYPICRIVDREEELAKAKEKLAKEKAQKGPKVVEKELEINWAIAPHDLRTRMNQLSKFLAKGYKVKVTMSHPRRKDKKRASLAEAKAVLKTLEETVSEVAGAEEEKAREGAVGATLILRLHNPKPEKAAAGQGEKAQEDEETET</sequence>
<dbReference type="InterPro" id="IPR001288">
    <property type="entry name" value="Translation_initiation_fac_3"/>
</dbReference>
<dbReference type="GeneID" id="98127147"/>
<comment type="similarity">
    <text evidence="1">Belongs to the IF-3 family.</text>
</comment>
<dbReference type="Proteomes" id="UP001600064">
    <property type="component" value="Unassembled WGS sequence"/>
</dbReference>
<gene>
    <name evidence="7" type="ORF">VTJ83DRAFT_5857</name>
</gene>
<keyword evidence="3" id="KW-0648">Protein biosynthesis</keyword>
<evidence type="ECO:0000259" key="6">
    <source>
        <dbReference type="Pfam" id="PF00707"/>
    </source>
</evidence>
<dbReference type="RefSeq" id="XP_070865232.1">
    <property type="nucleotide sequence ID" value="XM_071012503.1"/>
</dbReference>
<keyword evidence="2" id="KW-0396">Initiation factor</keyword>
<evidence type="ECO:0000313" key="8">
    <source>
        <dbReference type="Proteomes" id="UP001600064"/>
    </source>
</evidence>
<evidence type="ECO:0000313" key="7">
    <source>
        <dbReference type="EMBL" id="KAL2266505.1"/>
    </source>
</evidence>
<dbReference type="PANTHER" id="PTHR10938:SF0">
    <property type="entry name" value="TRANSLATION INITIATION FACTOR IF-3, MITOCHONDRIAL"/>
    <property type="match status" value="1"/>
</dbReference>
<feature type="region of interest" description="Disordered" evidence="5">
    <location>
        <begin position="257"/>
        <end position="282"/>
    </location>
</feature>